<dbReference type="EMBL" id="CAMXCT030004112">
    <property type="protein sequence ID" value="CAL4795028.1"/>
    <property type="molecule type" value="Genomic_DNA"/>
</dbReference>
<keyword evidence="1" id="KW-0175">Coiled coil</keyword>
<accession>A0A9P1DCE0</accession>
<dbReference type="EMBL" id="CAMXCT020004112">
    <property type="protein sequence ID" value="CAL1161091.1"/>
    <property type="molecule type" value="Genomic_DNA"/>
</dbReference>
<feature type="region of interest" description="Disordered" evidence="2">
    <location>
        <begin position="60"/>
        <end position="155"/>
    </location>
</feature>
<reference evidence="4" key="2">
    <citation type="submission" date="2024-04" db="EMBL/GenBank/DDBJ databases">
        <authorList>
            <person name="Chen Y."/>
            <person name="Shah S."/>
            <person name="Dougan E. K."/>
            <person name="Thang M."/>
            <person name="Chan C."/>
        </authorList>
    </citation>
    <scope>NUCLEOTIDE SEQUENCE [LARGE SCALE GENOMIC DNA]</scope>
</reference>
<organism evidence="3">
    <name type="scientific">Cladocopium goreaui</name>
    <dbReference type="NCBI Taxonomy" id="2562237"/>
    <lineage>
        <taxon>Eukaryota</taxon>
        <taxon>Sar</taxon>
        <taxon>Alveolata</taxon>
        <taxon>Dinophyceae</taxon>
        <taxon>Suessiales</taxon>
        <taxon>Symbiodiniaceae</taxon>
        <taxon>Cladocopium</taxon>
    </lineage>
</organism>
<reference evidence="3" key="1">
    <citation type="submission" date="2022-10" db="EMBL/GenBank/DDBJ databases">
        <authorList>
            <person name="Chen Y."/>
            <person name="Dougan E. K."/>
            <person name="Chan C."/>
            <person name="Rhodes N."/>
            <person name="Thang M."/>
        </authorList>
    </citation>
    <scope>NUCLEOTIDE SEQUENCE</scope>
</reference>
<comment type="caution">
    <text evidence="3">The sequence shown here is derived from an EMBL/GenBank/DDBJ whole genome shotgun (WGS) entry which is preliminary data.</text>
</comment>
<feature type="region of interest" description="Disordered" evidence="2">
    <location>
        <begin position="264"/>
        <end position="288"/>
    </location>
</feature>
<dbReference type="AlphaFoldDB" id="A0A9P1DCE0"/>
<dbReference type="EMBL" id="CAMXCT010004112">
    <property type="protein sequence ID" value="CAI4007716.1"/>
    <property type="molecule type" value="Genomic_DNA"/>
</dbReference>
<evidence type="ECO:0000313" key="6">
    <source>
        <dbReference type="Proteomes" id="UP001152797"/>
    </source>
</evidence>
<keyword evidence="6" id="KW-1185">Reference proteome</keyword>
<feature type="coiled-coil region" evidence="1">
    <location>
        <begin position="378"/>
        <end position="437"/>
    </location>
</feature>
<feature type="compositionally biased region" description="Basic and acidic residues" evidence="2">
    <location>
        <begin position="67"/>
        <end position="93"/>
    </location>
</feature>
<feature type="compositionally biased region" description="Basic and acidic residues" evidence="2">
    <location>
        <begin position="264"/>
        <end position="280"/>
    </location>
</feature>
<evidence type="ECO:0000313" key="3">
    <source>
        <dbReference type="EMBL" id="CAI4007716.1"/>
    </source>
</evidence>
<gene>
    <name evidence="3" type="ORF">C1SCF055_LOCUS33244</name>
</gene>
<evidence type="ECO:0000313" key="4">
    <source>
        <dbReference type="EMBL" id="CAL1161091.1"/>
    </source>
</evidence>
<sequence length="534" mass="59172">MEPLTLTKEPVVEKDAMEESTDFYRGMAEELSSLAPLSAEIQWAPDVPLRAKRTVAVPRVAATGRLPRPEPREPRAAPRRVPEWPREPREPREPPPVARDVTEVSTKRPPHLAIHTRPVRTAARRGLQTPQGRRLRLGAKAAKPSKESAGTEVELSHEEKTIEATAMPVAVPSVPPVPPPAAGPELVSRAVSVQEDLLSRPETYGESALSDVYEAAFREDPPIPRPQVQLLEVLDLQLFLPARTVTATPAEVFQVFQARESHLPQREISEEPSPRRHPEPSKSASPRTKEHFNFQAFQATQRPLRGLILDVIDEMSKPTAYQEPAEVVGGSELAPLFTSEARRSMPLDEDTYGRRLGRIPPPYEVGPPPPYDGLGPAVTEAEEQLRKTLQKKQEQLESKEKALAASQAEAQAQVKHLADLQQKVQEQSLALAQAQATLQAQVHSQREETNHLIQTVQQHSEAAQHSLAEAAQRGLHEMQERLAAGLASRDSDSDSNPLHQRLGRLEALLEGRFSETLKAMTSQSEVRPQLFISH</sequence>
<protein>
    <submittedName>
        <fullName evidence="5">C2H2-type domain-containing protein</fullName>
    </submittedName>
</protein>
<evidence type="ECO:0000256" key="2">
    <source>
        <dbReference type="SAM" id="MobiDB-lite"/>
    </source>
</evidence>
<dbReference type="Proteomes" id="UP001152797">
    <property type="component" value="Unassembled WGS sequence"/>
</dbReference>
<name>A0A9P1DCE0_9DINO</name>
<proteinExistence type="predicted"/>
<evidence type="ECO:0000256" key="1">
    <source>
        <dbReference type="SAM" id="Coils"/>
    </source>
</evidence>
<evidence type="ECO:0000313" key="5">
    <source>
        <dbReference type="EMBL" id="CAL4795028.1"/>
    </source>
</evidence>